<feature type="compositionally biased region" description="Pro residues" evidence="1">
    <location>
        <begin position="31"/>
        <end position="45"/>
    </location>
</feature>
<evidence type="ECO:0000313" key="2">
    <source>
        <dbReference type="EMBL" id="CCX10953.1"/>
    </source>
</evidence>
<organism evidence="2 3">
    <name type="scientific">Pyronema omphalodes (strain CBS 100304)</name>
    <name type="common">Pyronema confluens</name>
    <dbReference type="NCBI Taxonomy" id="1076935"/>
    <lineage>
        <taxon>Eukaryota</taxon>
        <taxon>Fungi</taxon>
        <taxon>Dikarya</taxon>
        <taxon>Ascomycota</taxon>
        <taxon>Pezizomycotina</taxon>
        <taxon>Pezizomycetes</taxon>
        <taxon>Pezizales</taxon>
        <taxon>Pyronemataceae</taxon>
        <taxon>Pyronema</taxon>
    </lineage>
</organism>
<name>U4LAT9_PYROM</name>
<feature type="region of interest" description="Disordered" evidence="1">
    <location>
        <begin position="160"/>
        <end position="195"/>
    </location>
</feature>
<reference evidence="2 3" key="1">
    <citation type="journal article" date="2013" name="PLoS Genet.">
        <title>The genome and development-dependent transcriptomes of Pyronema confluens: a window into fungal evolution.</title>
        <authorList>
            <person name="Traeger S."/>
            <person name="Altegoer F."/>
            <person name="Freitag M."/>
            <person name="Gabaldon T."/>
            <person name="Kempken F."/>
            <person name="Kumar A."/>
            <person name="Marcet-Houben M."/>
            <person name="Poggeler S."/>
            <person name="Stajich J.E."/>
            <person name="Nowrousian M."/>
        </authorList>
    </citation>
    <scope>NUCLEOTIDE SEQUENCE [LARGE SCALE GENOMIC DNA]</scope>
    <source>
        <strain evidence="3">CBS 100304</strain>
        <tissue evidence="2">Vegetative mycelium</tissue>
    </source>
</reference>
<feature type="compositionally biased region" description="Polar residues" evidence="1">
    <location>
        <begin position="1"/>
        <end position="10"/>
    </location>
</feature>
<accession>U4LAT9</accession>
<dbReference type="EMBL" id="HF935578">
    <property type="protein sequence ID" value="CCX10953.1"/>
    <property type="molecule type" value="Genomic_DNA"/>
</dbReference>
<sequence>MLANISTRVSSPCVDRQRRRLGAARRRAATPSPPPTTAPKSPTPPIHVSDPSHPDPPTTPTRILSPCPDLPTTPTRVRPNHPHHPGIPICVCASCTDSSYAHRTRSGRIFRQRAVPRHHITMVHLTRPQHLIRTEDSITLTPMKIRHRAFKMGKLPSWSFEKSESRKSTNAEPLPVTPVKREIDSDPLPPPYPPTVTAAFQHGIDSVPIKLEPEEF</sequence>
<dbReference type="AlphaFoldDB" id="U4LAT9"/>
<evidence type="ECO:0000313" key="3">
    <source>
        <dbReference type="Proteomes" id="UP000018144"/>
    </source>
</evidence>
<protein>
    <submittedName>
        <fullName evidence="2">Uncharacterized protein</fullName>
    </submittedName>
</protein>
<proteinExistence type="predicted"/>
<evidence type="ECO:0000256" key="1">
    <source>
        <dbReference type="SAM" id="MobiDB-lite"/>
    </source>
</evidence>
<dbReference type="Proteomes" id="UP000018144">
    <property type="component" value="Unassembled WGS sequence"/>
</dbReference>
<gene>
    <name evidence="2" type="ORF">PCON_10547</name>
</gene>
<keyword evidence="3" id="KW-1185">Reference proteome</keyword>
<feature type="compositionally biased region" description="Basic residues" evidence="1">
    <location>
        <begin position="17"/>
        <end position="28"/>
    </location>
</feature>
<feature type="region of interest" description="Disordered" evidence="1">
    <location>
        <begin position="1"/>
        <end position="83"/>
    </location>
</feature>